<keyword evidence="2" id="KW-0378">Hydrolase</keyword>
<name>A0A2G2Y1P2_CAPAN</name>
<dbReference type="Proteomes" id="UP000222542">
    <property type="component" value="Unassembled WGS sequence"/>
</dbReference>
<dbReference type="InterPro" id="IPR012337">
    <property type="entry name" value="RNaseH-like_sf"/>
</dbReference>
<sequence length="141" mass="16139">MTKAPSKADQALLQHSLQGMEQIQWDKLHEFSLTKYYSALPQIRIASDEKKLWEDYGLQVSNTVDLREWAPAELNEKRLLKAGLRYLGKEVAGIEIAKPKSVTVSDWDQRWLTSKQICYACLDAGRLFKCLVLDNNNNNAL</sequence>
<dbReference type="GO" id="GO:0003676">
    <property type="term" value="F:nucleic acid binding"/>
    <property type="evidence" value="ECO:0007669"/>
    <property type="project" value="InterPro"/>
</dbReference>
<proteinExistence type="predicted"/>
<dbReference type="InterPro" id="IPR002562">
    <property type="entry name" value="3'-5'_exonuclease_dom"/>
</dbReference>
<dbReference type="Gramene" id="PHT63640">
    <property type="protein sequence ID" value="PHT63640"/>
    <property type="gene ID" value="T459_32462"/>
</dbReference>
<dbReference type="Gene3D" id="3.30.420.10">
    <property type="entry name" value="Ribonuclease H-like superfamily/Ribonuclease H"/>
    <property type="match status" value="1"/>
</dbReference>
<dbReference type="STRING" id="4072.A0A2G2Y1P2"/>
<dbReference type="InterPro" id="IPR051132">
    <property type="entry name" value="3-5_Exonuclease_domain"/>
</dbReference>
<dbReference type="InterPro" id="IPR036397">
    <property type="entry name" value="RNaseH_sf"/>
</dbReference>
<dbReference type="PANTHER" id="PTHR13620:SF108">
    <property type="entry name" value="3'-5' EXONUCLEASE DOMAIN-CONTAINING PROTEIN"/>
    <property type="match status" value="1"/>
</dbReference>
<keyword evidence="1" id="KW-0540">Nuclease</keyword>
<evidence type="ECO:0000259" key="3">
    <source>
        <dbReference type="Pfam" id="PF01612"/>
    </source>
</evidence>
<dbReference type="PANTHER" id="PTHR13620">
    <property type="entry name" value="3-5 EXONUCLEASE"/>
    <property type="match status" value="1"/>
</dbReference>
<organism evidence="4 5">
    <name type="scientific">Capsicum annuum</name>
    <name type="common">Capsicum pepper</name>
    <dbReference type="NCBI Taxonomy" id="4072"/>
    <lineage>
        <taxon>Eukaryota</taxon>
        <taxon>Viridiplantae</taxon>
        <taxon>Streptophyta</taxon>
        <taxon>Embryophyta</taxon>
        <taxon>Tracheophyta</taxon>
        <taxon>Spermatophyta</taxon>
        <taxon>Magnoliopsida</taxon>
        <taxon>eudicotyledons</taxon>
        <taxon>Gunneridae</taxon>
        <taxon>Pentapetalae</taxon>
        <taxon>asterids</taxon>
        <taxon>lamiids</taxon>
        <taxon>Solanales</taxon>
        <taxon>Solanaceae</taxon>
        <taxon>Solanoideae</taxon>
        <taxon>Capsiceae</taxon>
        <taxon>Capsicum</taxon>
    </lineage>
</organism>
<keyword evidence="5" id="KW-1185">Reference proteome</keyword>
<protein>
    <recommendedName>
        <fullName evidence="3">3'-5' exonuclease domain-containing protein</fullName>
    </recommendedName>
</protein>
<accession>A0A2G2Y1P2</accession>
<gene>
    <name evidence="4" type="ORF">T459_32462</name>
</gene>
<evidence type="ECO:0000256" key="1">
    <source>
        <dbReference type="ARBA" id="ARBA00022722"/>
    </source>
</evidence>
<dbReference type="AlphaFoldDB" id="A0A2G2Y1P2"/>
<dbReference type="GO" id="GO:0008408">
    <property type="term" value="F:3'-5' exonuclease activity"/>
    <property type="evidence" value="ECO:0007669"/>
    <property type="project" value="InterPro"/>
</dbReference>
<reference evidence="4 5" key="2">
    <citation type="journal article" date="2017" name="Genome Biol.">
        <title>New reference genome sequences of hot pepper reveal the massive evolution of plant disease-resistance genes by retroduplication.</title>
        <authorList>
            <person name="Kim S."/>
            <person name="Park J."/>
            <person name="Yeom S.I."/>
            <person name="Kim Y.M."/>
            <person name="Seo E."/>
            <person name="Kim K.T."/>
            <person name="Kim M.S."/>
            <person name="Lee J.M."/>
            <person name="Cheong K."/>
            <person name="Shin H.S."/>
            <person name="Kim S.B."/>
            <person name="Han K."/>
            <person name="Lee J."/>
            <person name="Park M."/>
            <person name="Lee H.A."/>
            <person name="Lee H.Y."/>
            <person name="Lee Y."/>
            <person name="Oh S."/>
            <person name="Lee J.H."/>
            <person name="Choi E."/>
            <person name="Choi E."/>
            <person name="Lee S.E."/>
            <person name="Jeon J."/>
            <person name="Kim H."/>
            <person name="Choi G."/>
            <person name="Song H."/>
            <person name="Lee J."/>
            <person name="Lee S.C."/>
            <person name="Kwon J.K."/>
            <person name="Lee H.Y."/>
            <person name="Koo N."/>
            <person name="Hong Y."/>
            <person name="Kim R.W."/>
            <person name="Kang W.H."/>
            <person name="Huh J.H."/>
            <person name="Kang B.C."/>
            <person name="Yang T.J."/>
            <person name="Lee Y.H."/>
            <person name="Bennetzen J.L."/>
            <person name="Choi D."/>
        </authorList>
    </citation>
    <scope>NUCLEOTIDE SEQUENCE [LARGE SCALE GENOMIC DNA]</scope>
    <source>
        <strain evidence="5">cv. CM334</strain>
    </source>
</reference>
<feature type="domain" description="3'-5' exonuclease" evidence="3">
    <location>
        <begin position="46"/>
        <end position="128"/>
    </location>
</feature>
<dbReference type="SUPFAM" id="SSF53098">
    <property type="entry name" value="Ribonuclease H-like"/>
    <property type="match status" value="1"/>
</dbReference>
<evidence type="ECO:0000256" key="2">
    <source>
        <dbReference type="ARBA" id="ARBA00022801"/>
    </source>
</evidence>
<dbReference type="EMBL" id="AYRZ02000026">
    <property type="protein sequence ID" value="PHT63640.1"/>
    <property type="molecule type" value="Genomic_DNA"/>
</dbReference>
<dbReference type="Pfam" id="PF01612">
    <property type="entry name" value="DNA_pol_A_exo1"/>
    <property type="match status" value="1"/>
</dbReference>
<comment type="caution">
    <text evidence="4">The sequence shown here is derived from an EMBL/GenBank/DDBJ whole genome shotgun (WGS) entry which is preliminary data.</text>
</comment>
<evidence type="ECO:0000313" key="4">
    <source>
        <dbReference type="EMBL" id="PHT63640.1"/>
    </source>
</evidence>
<dbReference type="GO" id="GO:0006139">
    <property type="term" value="P:nucleobase-containing compound metabolic process"/>
    <property type="evidence" value="ECO:0007669"/>
    <property type="project" value="InterPro"/>
</dbReference>
<evidence type="ECO:0000313" key="5">
    <source>
        <dbReference type="Proteomes" id="UP000222542"/>
    </source>
</evidence>
<reference evidence="4 5" key="1">
    <citation type="journal article" date="2014" name="Nat. Genet.">
        <title>Genome sequence of the hot pepper provides insights into the evolution of pungency in Capsicum species.</title>
        <authorList>
            <person name="Kim S."/>
            <person name="Park M."/>
            <person name="Yeom S.I."/>
            <person name="Kim Y.M."/>
            <person name="Lee J.M."/>
            <person name="Lee H.A."/>
            <person name="Seo E."/>
            <person name="Choi J."/>
            <person name="Cheong K."/>
            <person name="Kim K.T."/>
            <person name="Jung K."/>
            <person name="Lee G.W."/>
            <person name="Oh S.K."/>
            <person name="Bae C."/>
            <person name="Kim S.B."/>
            <person name="Lee H.Y."/>
            <person name="Kim S.Y."/>
            <person name="Kim M.S."/>
            <person name="Kang B.C."/>
            <person name="Jo Y.D."/>
            <person name="Yang H.B."/>
            <person name="Jeong H.J."/>
            <person name="Kang W.H."/>
            <person name="Kwon J.K."/>
            <person name="Shin C."/>
            <person name="Lim J.Y."/>
            <person name="Park J.H."/>
            <person name="Huh J.H."/>
            <person name="Kim J.S."/>
            <person name="Kim B.D."/>
            <person name="Cohen O."/>
            <person name="Paran I."/>
            <person name="Suh M.C."/>
            <person name="Lee S.B."/>
            <person name="Kim Y.K."/>
            <person name="Shin Y."/>
            <person name="Noh S.J."/>
            <person name="Park J."/>
            <person name="Seo Y.S."/>
            <person name="Kwon S.Y."/>
            <person name="Kim H.A."/>
            <person name="Park J.M."/>
            <person name="Kim H.J."/>
            <person name="Choi S.B."/>
            <person name="Bosland P.W."/>
            <person name="Reeves G."/>
            <person name="Jo S.H."/>
            <person name="Lee B.W."/>
            <person name="Cho H.T."/>
            <person name="Choi H.S."/>
            <person name="Lee M.S."/>
            <person name="Yu Y."/>
            <person name="Do Choi Y."/>
            <person name="Park B.S."/>
            <person name="van Deynze A."/>
            <person name="Ashrafi H."/>
            <person name="Hill T."/>
            <person name="Kim W.T."/>
            <person name="Pai H.S."/>
            <person name="Ahn H.K."/>
            <person name="Yeam I."/>
            <person name="Giovannoni J.J."/>
            <person name="Rose J.K."/>
            <person name="Sorensen I."/>
            <person name="Lee S.J."/>
            <person name="Kim R.W."/>
            <person name="Choi I.Y."/>
            <person name="Choi B.S."/>
            <person name="Lim J.S."/>
            <person name="Lee Y.H."/>
            <person name="Choi D."/>
        </authorList>
    </citation>
    <scope>NUCLEOTIDE SEQUENCE [LARGE SCALE GENOMIC DNA]</scope>
    <source>
        <strain evidence="5">cv. CM334</strain>
    </source>
</reference>